<name>A0A0U1LLJ5_TALIS</name>
<accession>A0A0U1LLJ5</accession>
<dbReference type="InterPro" id="IPR002937">
    <property type="entry name" value="Amino_oxidase"/>
</dbReference>
<dbReference type="OMA" id="RAWASWN"/>
<dbReference type="Gene3D" id="3.90.660.20">
    <property type="entry name" value="Protoporphyrinogen oxidase, mitochondrial, domain 2"/>
    <property type="match status" value="1"/>
</dbReference>
<evidence type="ECO:0000259" key="2">
    <source>
        <dbReference type="Pfam" id="PF01593"/>
    </source>
</evidence>
<dbReference type="OrthoDB" id="5977668at2759"/>
<dbReference type="PANTHER" id="PTHR42923:SF17">
    <property type="entry name" value="AMINE OXIDASE DOMAIN-CONTAINING PROTEIN"/>
    <property type="match status" value="1"/>
</dbReference>
<sequence length="526" mass="58713">MAPNPSHSPPKRVAIVGGGIAGISCLWGLREEESTEVHLYEADDRLGGHANSVAVKSEDGKVHSVDTGFVTMSESMYPKFNAFLNAIDVPTMETDMSFGVMEDDGSVEWGSCSFAGFYGTVSRLFTLWFWRLVFDIIRFNFFATDILSEKVAEELKHTSGNEKSGSKKRKLESIGEYLDRKHYSDQFKQYYLFPMIAAPWCMSLSDVANGFPAETLVYFMYRHRMLDTMTETLSWRAFKNGSKTYVDKFVETTPENHHYHLNTPVQSIIRNKGDEQASLIFKDGSVEVFDHVVLAVHAHQALDLLGEQSTSLEKDVLGAFRTSRNECVMHSDLTFLPKNPKAHASWICHMPSKVSSEEDKSAQKPEEKKPLLDNDAGSDGPVSVLFDMNRLQEIPGPGLSGSPGRILISMNPIRTPQSIRSQHLYYHPILDSPSIQASRDLNVLNRASPNISFAGAWMGYGFHEDGFAAGLDVSHKLLTGEYETQSSVRYGADLAAWVPKLSTRTVMVRSVIGAVQLLIEWVGFSR</sequence>
<dbReference type="STRING" id="28573.A0A0U1LLJ5"/>
<dbReference type="InterPro" id="IPR050464">
    <property type="entry name" value="Zeta_carotene_desat/Oxidored"/>
</dbReference>
<evidence type="ECO:0000256" key="1">
    <source>
        <dbReference type="SAM" id="MobiDB-lite"/>
    </source>
</evidence>
<dbReference type="EMBL" id="CVMT01000001">
    <property type="protein sequence ID" value="CRG83868.1"/>
    <property type="molecule type" value="Genomic_DNA"/>
</dbReference>
<dbReference type="Gene3D" id="3.50.50.60">
    <property type="entry name" value="FAD/NAD(P)-binding domain"/>
    <property type="match status" value="2"/>
</dbReference>
<dbReference type="Gene3D" id="1.10.3110.10">
    <property type="entry name" value="protoporphyrinogen ix oxidase, domain 3"/>
    <property type="match status" value="1"/>
</dbReference>
<feature type="compositionally biased region" description="Basic and acidic residues" evidence="1">
    <location>
        <begin position="355"/>
        <end position="372"/>
    </location>
</feature>
<dbReference type="GO" id="GO:0016491">
    <property type="term" value="F:oxidoreductase activity"/>
    <property type="evidence" value="ECO:0007669"/>
    <property type="project" value="InterPro"/>
</dbReference>
<dbReference type="Pfam" id="PF01593">
    <property type="entry name" value="Amino_oxidase"/>
    <property type="match status" value="1"/>
</dbReference>
<keyword evidence="4" id="KW-1185">Reference proteome</keyword>
<dbReference type="AlphaFoldDB" id="A0A0U1LLJ5"/>
<protein>
    <recommendedName>
        <fullName evidence="2">Amine oxidase domain-containing protein</fullName>
    </recommendedName>
</protein>
<feature type="region of interest" description="Disordered" evidence="1">
    <location>
        <begin position="353"/>
        <end position="378"/>
    </location>
</feature>
<dbReference type="PANTHER" id="PTHR42923">
    <property type="entry name" value="PROTOPORPHYRINOGEN OXIDASE"/>
    <property type="match status" value="1"/>
</dbReference>
<feature type="domain" description="Amine oxidase" evidence="2">
    <location>
        <begin position="20"/>
        <end position="302"/>
    </location>
</feature>
<gene>
    <name evidence="3" type="ORF">PISL3812_01224</name>
</gene>
<organism evidence="3 4">
    <name type="scientific">Talaromyces islandicus</name>
    <name type="common">Penicillium islandicum</name>
    <dbReference type="NCBI Taxonomy" id="28573"/>
    <lineage>
        <taxon>Eukaryota</taxon>
        <taxon>Fungi</taxon>
        <taxon>Dikarya</taxon>
        <taxon>Ascomycota</taxon>
        <taxon>Pezizomycotina</taxon>
        <taxon>Eurotiomycetes</taxon>
        <taxon>Eurotiomycetidae</taxon>
        <taxon>Eurotiales</taxon>
        <taxon>Trichocomaceae</taxon>
        <taxon>Talaromyces</taxon>
        <taxon>Talaromyces sect. Islandici</taxon>
    </lineage>
</organism>
<evidence type="ECO:0000313" key="3">
    <source>
        <dbReference type="EMBL" id="CRG83868.1"/>
    </source>
</evidence>
<proteinExistence type="predicted"/>
<evidence type="ECO:0000313" key="4">
    <source>
        <dbReference type="Proteomes" id="UP000054383"/>
    </source>
</evidence>
<dbReference type="Proteomes" id="UP000054383">
    <property type="component" value="Unassembled WGS sequence"/>
</dbReference>
<reference evidence="3 4" key="1">
    <citation type="submission" date="2015-04" db="EMBL/GenBank/DDBJ databases">
        <authorList>
            <person name="Syromyatnikov M.Y."/>
            <person name="Popov V.N."/>
        </authorList>
    </citation>
    <scope>NUCLEOTIDE SEQUENCE [LARGE SCALE GENOMIC DNA]</scope>
    <source>
        <strain evidence="3">WF-38-12</strain>
    </source>
</reference>
<dbReference type="InterPro" id="IPR036188">
    <property type="entry name" value="FAD/NAD-bd_sf"/>
</dbReference>
<dbReference type="SUPFAM" id="SSF51905">
    <property type="entry name" value="FAD/NAD(P)-binding domain"/>
    <property type="match status" value="1"/>
</dbReference>